<evidence type="ECO:0000256" key="1">
    <source>
        <dbReference type="ARBA" id="ARBA00004123"/>
    </source>
</evidence>
<protein>
    <recommendedName>
        <fullName evidence="7">Transcription initiation factor TFIID subunit 12 domain-containing protein</fullName>
    </recommendedName>
</protein>
<keyword evidence="5" id="KW-0539">Nucleus</keyword>
<proteinExistence type="inferred from homology"/>
<dbReference type="SUPFAM" id="SSF47113">
    <property type="entry name" value="Histone-fold"/>
    <property type="match status" value="1"/>
</dbReference>
<dbReference type="InterPro" id="IPR037794">
    <property type="entry name" value="TAF12"/>
</dbReference>
<dbReference type="EMBL" id="JANCYW010000013">
    <property type="protein sequence ID" value="KAK4537656.1"/>
    <property type="molecule type" value="Genomic_DNA"/>
</dbReference>
<evidence type="ECO:0000256" key="6">
    <source>
        <dbReference type="SAM" id="MobiDB-lite"/>
    </source>
</evidence>
<dbReference type="GO" id="GO:0005669">
    <property type="term" value="C:transcription factor TFIID complex"/>
    <property type="evidence" value="ECO:0007669"/>
    <property type="project" value="InterPro"/>
</dbReference>
<keyword evidence="4" id="KW-0804">Transcription</keyword>
<dbReference type="GO" id="GO:0017025">
    <property type="term" value="F:TBP-class protein binding"/>
    <property type="evidence" value="ECO:0007669"/>
    <property type="project" value="TreeGrafter"/>
</dbReference>
<dbReference type="GO" id="GO:0051123">
    <property type="term" value="P:RNA polymerase II preinitiation complex assembly"/>
    <property type="evidence" value="ECO:0007669"/>
    <property type="project" value="TreeGrafter"/>
</dbReference>
<accession>A0AAV9J039</accession>
<dbReference type="InterPro" id="IPR003228">
    <property type="entry name" value="TFIID_TAF12_dom"/>
</dbReference>
<keyword evidence="3" id="KW-0805">Transcription regulation</keyword>
<organism evidence="8 9">
    <name type="scientific">Cyanidium caldarium</name>
    <name type="common">Red alga</name>
    <dbReference type="NCBI Taxonomy" id="2771"/>
    <lineage>
        <taxon>Eukaryota</taxon>
        <taxon>Rhodophyta</taxon>
        <taxon>Bangiophyceae</taxon>
        <taxon>Cyanidiales</taxon>
        <taxon>Cyanidiaceae</taxon>
        <taxon>Cyanidium</taxon>
    </lineage>
</organism>
<evidence type="ECO:0000256" key="5">
    <source>
        <dbReference type="ARBA" id="ARBA00023242"/>
    </source>
</evidence>
<dbReference type="GO" id="GO:0000124">
    <property type="term" value="C:SAGA complex"/>
    <property type="evidence" value="ECO:0007669"/>
    <property type="project" value="InterPro"/>
</dbReference>
<dbReference type="Pfam" id="PF03847">
    <property type="entry name" value="TFIID_20kDa"/>
    <property type="match status" value="1"/>
</dbReference>
<dbReference type="GO" id="GO:0046982">
    <property type="term" value="F:protein heterodimerization activity"/>
    <property type="evidence" value="ECO:0007669"/>
    <property type="project" value="InterPro"/>
</dbReference>
<gene>
    <name evidence="8" type="ORF">CDCA_CDCA13G3681</name>
</gene>
<feature type="region of interest" description="Disordered" evidence="6">
    <location>
        <begin position="1"/>
        <end position="49"/>
    </location>
</feature>
<dbReference type="Proteomes" id="UP001301350">
    <property type="component" value="Unassembled WGS sequence"/>
</dbReference>
<dbReference type="GO" id="GO:0003677">
    <property type="term" value="F:DNA binding"/>
    <property type="evidence" value="ECO:0007669"/>
    <property type="project" value="TreeGrafter"/>
</dbReference>
<reference evidence="8 9" key="1">
    <citation type="submission" date="2022-07" db="EMBL/GenBank/DDBJ databases">
        <title>Genome-wide signatures of adaptation to extreme environments.</title>
        <authorList>
            <person name="Cho C.H."/>
            <person name="Yoon H.S."/>
        </authorList>
    </citation>
    <scope>NUCLEOTIDE SEQUENCE [LARGE SCALE GENOMIC DNA]</scope>
    <source>
        <strain evidence="8 9">DBV 063 E5</strain>
    </source>
</reference>
<dbReference type="Gene3D" id="1.10.20.10">
    <property type="entry name" value="Histone, subunit A"/>
    <property type="match status" value="1"/>
</dbReference>
<feature type="region of interest" description="Disordered" evidence="6">
    <location>
        <begin position="123"/>
        <end position="157"/>
    </location>
</feature>
<comment type="caution">
    <text evidence="8">The sequence shown here is derived from an EMBL/GenBank/DDBJ whole genome shotgun (WGS) entry which is preliminary data.</text>
</comment>
<evidence type="ECO:0000313" key="9">
    <source>
        <dbReference type="Proteomes" id="UP001301350"/>
    </source>
</evidence>
<dbReference type="AlphaFoldDB" id="A0AAV9J039"/>
<comment type="similarity">
    <text evidence="2">Belongs to the TAF12 family.</text>
</comment>
<sequence>MSPVKSEGGVKGQSAEGTDASSQPPPATAVPAVHRGGPAGGAEVGSSGQLLPRSKLEALLEQVAPGEELEDEVVALLQEHVEDFVDNVLEYSCRFARHRKSRIVEARDVQLYLRKRWQIQVPGYGDDERPQRRREVPTHAKRLAEVRKQRSEYAANK</sequence>
<evidence type="ECO:0000256" key="4">
    <source>
        <dbReference type="ARBA" id="ARBA00023163"/>
    </source>
</evidence>
<dbReference type="PANTHER" id="PTHR12264">
    <property type="entry name" value="TRANSCRIPTION INITIATION FACTOR TFIID SUBUNIT 12"/>
    <property type="match status" value="1"/>
</dbReference>
<dbReference type="PANTHER" id="PTHR12264:SF21">
    <property type="entry name" value="TRANSCRIPTION INITIATION FACTOR TFIID SUBUNIT 12"/>
    <property type="match status" value="1"/>
</dbReference>
<evidence type="ECO:0000256" key="2">
    <source>
        <dbReference type="ARBA" id="ARBA00007530"/>
    </source>
</evidence>
<feature type="compositionally biased region" description="Basic and acidic residues" evidence="6">
    <location>
        <begin position="126"/>
        <end position="151"/>
    </location>
</feature>
<evidence type="ECO:0000259" key="7">
    <source>
        <dbReference type="Pfam" id="PF03847"/>
    </source>
</evidence>
<evidence type="ECO:0000256" key="3">
    <source>
        <dbReference type="ARBA" id="ARBA00023015"/>
    </source>
</evidence>
<evidence type="ECO:0000313" key="8">
    <source>
        <dbReference type="EMBL" id="KAK4537656.1"/>
    </source>
</evidence>
<name>A0AAV9J039_CYACA</name>
<keyword evidence="9" id="KW-1185">Reference proteome</keyword>
<feature type="domain" description="Transcription initiation factor TFIID subunit 12" evidence="7">
    <location>
        <begin position="54"/>
        <end position="119"/>
    </location>
</feature>
<comment type="subcellular location">
    <subcellularLocation>
        <location evidence="1">Nucleus</location>
    </subcellularLocation>
</comment>
<dbReference type="CDD" id="cd07981">
    <property type="entry name" value="HFD_TAF12"/>
    <property type="match status" value="1"/>
</dbReference>
<dbReference type="InterPro" id="IPR009072">
    <property type="entry name" value="Histone-fold"/>
</dbReference>